<dbReference type="EMBL" id="BK032513">
    <property type="protein sequence ID" value="DAF45086.1"/>
    <property type="molecule type" value="Genomic_DNA"/>
</dbReference>
<organism evidence="1">
    <name type="scientific">Siphoviridae sp. ctCIv11</name>
    <dbReference type="NCBI Taxonomy" id="2827806"/>
    <lineage>
        <taxon>Viruses</taxon>
        <taxon>Duplodnaviria</taxon>
        <taxon>Heunggongvirae</taxon>
        <taxon>Uroviricota</taxon>
        <taxon>Caudoviricetes</taxon>
    </lineage>
</organism>
<evidence type="ECO:0000313" key="1">
    <source>
        <dbReference type="EMBL" id="DAF45086.1"/>
    </source>
</evidence>
<name>A0A8S5S280_9CAUD</name>
<protein>
    <submittedName>
        <fullName evidence="1">Uncharacterized protein</fullName>
    </submittedName>
</protein>
<accession>A0A8S5S280</accession>
<reference evidence="1" key="1">
    <citation type="journal article" date="2021" name="Proc. Natl. Acad. Sci. U.S.A.">
        <title>A Catalog of Tens of Thousands of Viruses from Human Metagenomes Reveals Hidden Associations with Chronic Diseases.</title>
        <authorList>
            <person name="Tisza M.J."/>
            <person name="Buck C.B."/>
        </authorList>
    </citation>
    <scope>NUCLEOTIDE SEQUENCE</scope>
    <source>
        <strain evidence="1">CtCIv11</strain>
    </source>
</reference>
<proteinExistence type="predicted"/>
<sequence>MAIKFELSKFPVAFPAKVIARDGGAHMYSIQHDGDLWNGAVIAKGDYKALDLYTEGTATKINAKVVGQAANGNYYVEITKDSPASEALIVYNPPVIEEQYNKSFQLEANFYIPATMEARAYSVREGDIWELSETAFTAKPTVGTTVVSTVTGKKWTVA</sequence>